<evidence type="ECO:0000313" key="6">
    <source>
        <dbReference type="EMBL" id="MTH51959.1"/>
    </source>
</evidence>
<comment type="similarity">
    <text evidence="2">Belongs to the short-chain dehydrogenases/reductases (SDR) family.</text>
</comment>
<evidence type="ECO:0000313" key="7">
    <source>
        <dbReference type="Proteomes" id="UP000434639"/>
    </source>
</evidence>
<accession>A0A7X2V3C7</accession>
<dbReference type="EMBL" id="WMIB01000001">
    <property type="protein sequence ID" value="MTH51959.1"/>
    <property type="molecule type" value="Genomic_DNA"/>
</dbReference>
<dbReference type="PROSITE" id="PS00061">
    <property type="entry name" value="ADH_SHORT"/>
    <property type="match status" value="1"/>
</dbReference>
<keyword evidence="3" id="KW-0963">Cytoplasm</keyword>
<protein>
    <submittedName>
        <fullName evidence="6">(S)-benzoin forming benzil reductase</fullName>
        <ecNumber evidence="6">1.1.1.320</ecNumber>
    </submittedName>
</protein>
<dbReference type="PANTHER" id="PTHR44085:SF2">
    <property type="entry name" value="SEPIAPTERIN REDUCTASE"/>
    <property type="match status" value="1"/>
</dbReference>
<dbReference type="PANTHER" id="PTHR44085">
    <property type="entry name" value="SEPIAPTERIN REDUCTASE"/>
    <property type="match status" value="1"/>
</dbReference>
<dbReference type="InterPro" id="IPR036291">
    <property type="entry name" value="NAD(P)-bd_dom_sf"/>
</dbReference>
<dbReference type="OrthoDB" id="9794387at2"/>
<dbReference type="PRINTS" id="PR00081">
    <property type="entry name" value="GDHRDH"/>
</dbReference>
<sequence>MKAFIVTGASKGLGEAIASRIIMQGDTVFSLSRSRNAGLEEQAKKTGANIRQIRADLTDHESVHSLMSSIFSEIALDELDGIYLINNAGMVGPVGPVQENDHLETAKNLALNLTAPILLCSEFIKRTEGVPIEKRIMNISSGAARKPYEGWSSYCASKAGLDHFTRCAAEEQKRISNGVKLVSIAPGVVDTSMQEHIRGLKEGLFPQQNRFVQLKEQGKLYSPALAAEKLMKELLHDSFGREPVMDIRDQ</sequence>
<dbReference type="RefSeq" id="WP_155110512.1">
    <property type="nucleotide sequence ID" value="NZ_WMIB01000001.1"/>
</dbReference>
<evidence type="ECO:0000256" key="4">
    <source>
        <dbReference type="ARBA" id="ARBA00022857"/>
    </source>
</evidence>
<proteinExistence type="inferred from homology"/>
<dbReference type="InterPro" id="IPR002347">
    <property type="entry name" value="SDR_fam"/>
</dbReference>
<dbReference type="AlphaFoldDB" id="A0A7X2V3C7"/>
<dbReference type="Pfam" id="PF00106">
    <property type="entry name" value="adh_short"/>
    <property type="match status" value="1"/>
</dbReference>
<organism evidence="6 7">
    <name type="scientific">Metabacillus mangrovi</name>
    <dbReference type="NCBI Taxonomy" id="1491830"/>
    <lineage>
        <taxon>Bacteria</taxon>
        <taxon>Bacillati</taxon>
        <taxon>Bacillota</taxon>
        <taxon>Bacilli</taxon>
        <taxon>Bacillales</taxon>
        <taxon>Bacillaceae</taxon>
        <taxon>Metabacillus</taxon>
    </lineage>
</organism>
<evidence type="ECO:0000256" key="5">
    <source>
        <dbReference type="ARBA" id="ARBA00023002"/>
    </source>
</evidence>
<keyword evidence="5 6" id="KW-0560">Oxidoreductase</keyword>
<comment type="caution">
    <text evidence="6">The sequence shown here is derived from an EMBL/GenBank/DDBJ whole genome shotgun (WGS) entry which is preliminary data.</text>
</comment>
<evidence type="ECO:0000256" key="1">
    <source>
        <dbReference type="ARBA" id="ARBA00004496"/>
    </source>
</evidence>
<evidence type="ECO:0000256" key="3">
    <source>
        <dbReference type="ARBA" id="ARBA00022490"/>
    </source>
</evidence>
<dbReference type="InterPro" id="IPR051721">
    <property type="entry name" value="Biopterin_syn/organic_redct"/>
</dbReference>
<dbReference type="EC" id="1.1.1.320" evidence="6"/>
<dbReference type="GO" id="GO:0004757">
    <property type="term" value="F:sepiapterin reductase (NADP+) activity"/>
    <property type="evidence" value="ECO:0007669"/>
    <property type="project" value="TreeGrafter"/>
</dbReference>
<dbReference type="InterPro" id="IPR020904">
    <property type="entry name" value="Sc_DH/Rdtase_CS"/>
</dbReference>
<dbReference type="Gene3D" id="3.40.50.720">
    <property type="entry name" value="NAD(P)-binding Rossmann-like Domain"/>
    <property type="match status" value="1"/>
</dbReference>
<dbReference type="NCBIfam" id="NF005381">
    <property type="entry name" value="PRK06924.1"/>
    <property type="match status" value="1"/>
</dbReference>
<dbReference type="GO" id="GO:0006729">
    <property type="term" value="P:tetrahydrobiopterin biosynthetic process"/>
    <property type="evidence" value="ECO:0007669"/>
    <property type="project" value="TreeGrafter"/>
</dbReference>
<comment type="subcellular location">
    <subcellularLocation>
        <location evidence="1">Cytoplasm</location>
    </subcellularLocation>
</comment>
<dbReference type="Proteomes" id="UP000434639">
    <property type="component" value="Unassembled WGS sequence"/>
</dbReference>
<dbReference type="SUPFAM" id="SSF51735">
    <property type="entry name" value="NAD(P)-binding Rossmann-fold domains"/>
    <property type="match status" value="1"/>
</dbReference>
<reference evidence="6 7" key="1">
    <citation type="journal article" date="2017" name="Int. J. Syst. Evol. Microbiol.">
        <title>Bacillus mangrovi sp. nov., isolated from a sediment sample from a mangrove forest.</title>
        <authorList>
            <person name="Gupta V."/>
            <person name="Singh P.K."/>
            <person name="Korpole S."/>
            <person name="Tanuku N.R.S."/>
            <person name="Pinnaka A.K."/>
        </authorList>
    </citation>
    <scope>NUCLEOTIDE SEQUENCE [LARGE SCALE GENOMIC DNA]</scope>
    <source>
        <strain evidence="6 7">KCTC 33872</strain>
    </source>
</reference>
<name>A0A7X2V3C7_9BACI</name>
<gene>
    <name evidence="6" type="ORF">GKZ89_00965</name>
</gene>
<keyword evidence="4" id="KW-0521">NADP</keyword>
<keyword evidence="7" id="KW-1185">Reference proteome</keyword>
<dbReference type="GO" id="GO:0005737">
    <property type="term" value="C:cytoplasm"/>
    <property type="evidence" value="ECO:0007669"/>
    <property type="project" value="UniProtKB-SubCell"/>
</dbReference>
<evidence type="ECO:0000256" key="2">
    <source>
        <dbReference type="ARBA" id="ARBA00006484"/>
    </source>
</evidence>